<feature type="region of interest" description="Disordered" evidence="1">
    <location>
        <begin position="1405"/>
        <end position="1435"/>
    </location>
</feature>
<sequence length="1601" mass="173431">MITYTCLRWPKGHRSIKTHPEQVYQRKAAGEGSGGSGEAAILERVYGPHPNTGDFFSDTFIALIPPSVAREEPERGLLPAVFNRDRMAKKRLTPMYLSSTSFDLNLMQSALGKVCLGFWPSTKLPEEEDTPEAQQALKELHNEMTTFLFSDLARAESEGHSFSFLEPRGAIMDEQRRGEVGQRDVVLHTPLQLLALDEPKANKMMQQFDKTTCLAKSTQRTFTPFLQKGPADEREQKVKLIAEEIEAKCQRGRHQRRKDGYVAWPSLRTTMADRLSPRIPQALESPRPTQRTPRGGGGGIPMASQVKGVLVEIWGFVKRIAWSIYCSTRNGYFLHISFANFQQSVLALPLVIVLLFAVGLISNPSTVCCLVLISAEISFFALESGWRSGNEGDSGGSGGGQAQSGHFGVPGASSSFWLAAVPVLAIYACVVCLFIPDMLTVCLCLLPFALIGREILYGRENNAEWGGTYGAGVLDKQSFGPHGFAVRLRLLVAIVHGAVATLLLMFGYALVGTVVDRKRSPVLFGQREFPWALVLLLPALRLFFRFAAPVLLSWAILAVPVPPPLPEIVRLELTKAQGAVEGGEPEGWDGDREDLKIRQAEGKLKSKRHLTKGERESRSQQKQQQQQKQMLTATDRRGEGGDGTPPEGRLPTASADTAAGGLGSSPLSQLQPPPSAGAGAGGGGASAKSVSQAGGTDRDTPTEGEALRGLGGGSLASLASIVPPSPLVGMSGSSDGEKGAEASPFSVGAAGERRRSRVLEKDKEKEKDGGKERRRGKDKDGYSKSMQADGGVQGDRQRDRDRDRDREKCAMQVEERVVFQAPPLPSRPLDSMILFVDFLSLVFFWVEVPIGLALLLLEGGTPFLLAALLLTLSDALTPCVLHASPFLGTRGLSRLLDKLSQGQQTGLGGLQDFSLSSEEKEVSSAASGQIPSFVLERRQRPPFLSDLRKDGSAAGQPAWQPHEFLLADDLPLYKYPHVKRRFLLLPRRMASISLDASTLSYAQSGVKSGDGGMVSGVISHPLQRRAASVPFHLVALALGWLDPQGSHTPFVPPLLFDSREKRFFKKKKRAAMSLQKPQHRQPLFPAFPTARVKSLLSAHQPGVTAALPKTSRAPPTRKASPKLQDPHAISPSPRTQHGEVPPPSPSVLVSPPVGEEEEREKEREAGPQDPKREKEVQRVQRGPNTWLSLQHHCAAVKGGLPPVPSLFSAAAREREREGFVSRPPSAGGKNLPSDFLQGNMVVSTASPGGGLGSSERAWGDGRVEIYRGLLLDLFRSVRVQRAFVSDERKKGECATDLPFFDFYMDSLGFPVPQVEEEEKGKDEKESGKGVDAVIHPVVENGKEVVGAHPEVGGGKGGEGGDEVPFAPLCSWSWSDTESRGGDLQRRHAPVRTSLPGRLLVRESEDLAGGGMGMEVGEEEGGDLEVGDRGVGQKNLEGDPARGAVFLPLFGRISEAEFRRETIQKGADLDRQRRVVALEAAVATGAVARKLAIETALLAAMCGPLAAGCLMVMLDVWPTGGVGLASWEPLNLWVLVFFRVLFLLFLRVVGDCLASVVEDILAGPSVRWGAKWLWLEHTRPSVVILRAVLPAAAVAIVCIRFV</sequence>
<dbReference type="EMBL" id="CDMZ01005088">
    <property type="protein sequence ID" value="CEM51903.1"/>
    <property type="molecule type" value="Genomic_DNA"/>
</dbReference>
<gene>
    <name evidence="3" type="ORF">Cvel_10930</name>
</gene>
<evidence type="ECO:0000313" key="3">
    <source>
        <dbReference type="EMBL" id="CEM51903.1"/>
    </source>
</evidence>
<feature type="compositionally biased region" description="Basic and acidic residues" evidence="1">
    <location>
        <begin position="795"/>
        <end position="807"/>
    </location>
</feature>
<feature type="transmembrane region" description="Helical" evidence="2">
    <location>
        <begin position="834"/>
        <end position="857"/>
    </location>
</feature>
<feature type="transmembrane region" description="Helical" evidence="2">
    <location>
        <begin position="332"/>
        <end position="358"/>
    </location>
</feature>
<keyword evidence="2" id="KW-0812">Transmembrane</keyword>
<proteinExistence type="predicted"/>
<feature type="transmembrane region" description="Helical" evidence="2">
    <location>
        <begin position="531"/>
        <end position="557"/>
    </location>
</feature>
<feature type="region of interest" description="Disordered" evidence="1">
    <location>
        <begin position="1101"/>
        <end position="1179"/>
    </location>
</feature>
<feature type="transmembrane region" description="Helical" evidence="2">
    <location>
        <begin position="1495"/>
        <end position="1517"/>
    </location>
</feature>
<organism evidence="3">
    <name type="scientific">Chromera velia CCMP2878</name>
    <dbReference type="NCBI Taxonomy" id="1169474"/>
    <lineage>
        <taxon>Eukaryota</taxon>
        <taxon>Sar</taxon>
        <taxon>Alveolata</taxon>
        <taxon>Colpodellida</taxon>
        <taxon>Chromeraceae</taxon>
        <taxon>Chromera</taxon>
    </lineage>
</organism>
<evidence type="ECO:0000256" key="1">
    <source>
        <dbReference type="SAM" id="MobiDB-lite"/>
    </source>
</evidence>
<feature type="compositionally biased region" description="Acidic residues" evidence="1">
    <location>
        <begin position="1415"/>
        <end position="1424"/>
    </location>
</feature>
<feature type="region of interest" description="Disordered" evidence="1">
    <location>
        <begin position="280"/>
        <end position="300"/>
    </location>
</feature>
<reference evidence="3" key="1">
    <citation type="submission" date="2014-11" db="EMBL/GenBank/DDBJ databases">
        <authorList>
            <person name="Otto D Thomas"/>
            <person name="Naeem Raeece"/>
        </authorList>
    </citation>
    <scope>NUCLEOTIDE SEQUENCE</scope>
</reference>
<dbReference type="VEuPathDB" id="CryptoDB:Cvel_10930"/>
<evidence type="ECO:0000256" key="2">
    <source>
        <dbReference type="SAM" id="Phobius"/>
    </source>
</evidence>
<accession>A0A0G4I4L7</accession>
<protein>
    <submittedName>
        <fullName evidence="3">Uncharacterized protein</fullName>
    </submittedName>
</protein>
<feature type="compositionally biased region" description="Basic and acidic residues" evidence="1">
    <location>
        <begin position="1160"/>
        <end position="1178"/>
    </location>
</feature>
<keyword evidence="2" id="KW-0472">Membrane</keyword>
<feature type="transmembrane region" description="Helical" evidence="2">
    <location>
        <begin position="863"/>
        <end position="888"/>
    </location>
</feature>
<feature type="compositionally biased region" description="Low complexity" evidence="1">
    <location>
        <begin position="620"/>
        <end position="629"/>
    </location>
</feature>
<feature type="transmembrane region" description="Helical" evidence="2">
    <location>
        <begin position="1529"/>
        <end position="1548"/>
    </location>
</feature>
<feature type="transmembrane region" description="Helical" evidence="2">
    <location>
        <begin position="490"/>
        <end position="511"/>
    </location>
</feature>
<feature type="transmembrane region" description="Helical" evidence="2">
    <location>
        <begin position="424"/>
        <end position="451"/>
    </location>
</feature>
<feature type="compositionally biased region" description="Low complexity" evidence="1">
    <location>
        <begin position="686"/>
        <end position="695"/>
    </location>
</feature>
<feature type="compositionally biased region" description="Basic and acidic residues" evidence="1">
    <location>
        <begin position="751"/>
        <end position="782"/>
    </location>
</feature>
<keyword evidence="2" id="KW-1133">Transmembrane helix</keyword>
<name>A0A0G4I4L7_9ALVE</name>
<feature type="region of interest" description="Disordered" evidence="1">
    <location>
        <begin position="599"/>
        <end position="807"/>
    </location>
</feature>